<evidence type="ECO:0000313" key="2">
    <source>
        <dbReference type="EMBL" id="GIL41284.1"/>
    </source>
</evidence>
<evidence type="ECO:0000256" key="1">
    <source>
        <dbReference type="SAM" id="MobiDB-lite"/>
    </source>
</evidence>
<comment type="caution">
    <text evidence="2">The sequence shown here is derived from an EMBL/GenBank/DDBJ whole genome shotgun (WGS) entry which is preliminary data.</text>
</comment>
<organism evidence="2 3">
    <name type="scientific">Roseiterribacter gracilis</name>
    <dbReference type="NCBI Taxonomy" id="2812848"/>
    <lineage>
        <taxon>Bacteria</taxon>
        <taxon>Pseudomonadati</taxon>
        <taxon>Pseudomonadota</taxon>
        <taxon>Alphaproteobacteria</taxon>
        <taxon>Rhodospirillales</taxon>
        <taxon>Roseiterribacteraceae</taxon>
        <taxon>Roseiterribacter</taxon>
    </lineage>
</organism>
<dbReference type="RefSeq" id="WP_420244715.1">
    <property type="nucleotide sequence ID" value="NZ_BOPV01000001.1"/>
</dbReference>
<dbReference type="Proteomes" id="UP000681075">
    <property type="component" value="Unassembled WGS sequence"/>
</dbReference>
<feature type="compositionally biased region" description="Basic residues" evidence="1">
    <location>
        <begin position="110"/>
        <end position="120"/>
    </location>
</feature>
<keyword evidence="3" id="KW-1185">Reference proteome</keyword>
<feature type="region of interest" description="Disordered" evidence="1">
    <location>
        <begin position="99"/>
        <end position="120"/>
    </location>
</feature>
<evidence type="ECO:0008006" key="4">
    <source>
        <dbReference type="Google" id="ProtNLM"/>
    </source>
</evidence>
<name>A0A8S8XF87_9PROT</name>
<evidence type="ECO:0000313" key="3">
    <source>
        <dbReference type="Proteomes" id="UP000681075"/>
    </source>
</evidence>
<sequence length="120" mass="13704">MSGKRTKMKVLSPPDLSKIDWTRFDATTDEEIAQQIADDPDTAPELTDEEFARGVWVQPRGKTLLSLRIDDDVLDGFRRDGAFYQQRINQVLRNHAVAQGWISPDQANASRKRGRPRKPK</sequence>
<protein>
    <recommendedName>
        <fullName evidence="4">CopG family transcriptional regulator</fullName>
    </recommendedName>
</protein>
<dbReference type="InterPro" id="IPR025528">
    <property type="entry name" value="BrnA_antitoxin"/>
</dbReference>
<dbReference type="EMBL" id="BOPV01000001">
    <property type="protein sequence ID" value="GIL41284.1"/>
    <property type="molecule type" value="Genomic_DNA"/>
</dbReference>
<dbReference type="AlphaFoldDB" id="A0A8S8XF87"/>
<reference evidence="2" key="1">
    <citation type="submission" date="2021-02" db="EMBL/GenBank/DDBJ databases">
        <title>Genome sequence of Rhodospirillales sp. strain TMPK1 isolated from soil.</title>
        <authorList>
            <person name="Nakai R."/>
            <person name="Kusada H."/>
            <person name="Tamaki H."/>
        </authorList>
    </citation>
    <scope>NUCLEOTIDE SEQUENCE</scope>
    <source>
        <strain evidence="2">TMPK1</strain>
    </source>
</reference>
<proteinExistence type="predicted"/>
<gene>
    <name evidence="2" type="ORF">TMPK1_35210</name>
</gene>
<dbReference type="Pfam" id="PF14384">
    <property type="entry name" value="BrnA_antitoxin"/>
    <property type="match status" value="1"/>
</dbReference>
<accession>A0A8S8XF87</accession>